<reference evidence="2 3" key="1">
    <citation type="submission" date="2023-09" db="EMBL/GenBank/DDBJ databases">
        <authorList>
            <person name="Rey-Velasco X."/>
        </authorList>
    </citation>
    <scope>NUCLEOTIDE SEQUENCE [LARGE SCALE GENOMIC DNA]</scope>
    <source>
        <strain evidence="2 3">F394</strain>
    </source>
</reference>
<organism evidence="2 3">
    <name type="scientific">Rubrivirga litoralis</name>
    <dbReference type="NCBI Taxonomy" id="3075598"/>
    <lineage>
        <taxon>Bacteria</taxon>
        <taxon>Pseudomonadati</taxon>
        <taxon>Rhodothermota</taxon>
        <taxon>Rhodothermia</taxon>
        <taxon>Rhodothermales</taxon>
        <taxon>Rubricoccaceae</taxon>
        <taxon>Rubrivirga</taxon>
    </lineage>
</organism>
<sequence>MLPAPLAALVLLVMLAPAAQAQVGPHRQSGPRVGVTYLAPGVVARINEATREGGTGDRIDPSFPVVTQFGWQFEFQTFQTASGATGVAEVVPLLSGLDRGLLLPSLTFVSGLRTRGGVEVGAGPNVSVSVHERPDRRGDQDVVGADVRLGLALVAGVNARLDGVSVPVNAAVVLGAGGARLSLLVGLNTSSARY</sequence>
<evidence type="ECO:0008006" key="4">
    <source>
        <dbReference type="Google" id="ProtNLM"/>
    </source>
</evidence>
<evidence type="ECO:0000313" key="2">
    <source>
        <dbReference type="EMBL" id="MDT0631890.1"/>
    </source>
</evidence>
<keyword evidence="1" id="KW-0732">Signal</keyword>
<gene>
    <name evidence="2" type="ORF">RM540_09050</name>
</gene>
<proteinExistence type="predicted"/>
<dbReference type="RefSeq" id="WP_311663301.1">
    <property type="nucleotide sequence ID" value="NZ_JAVRHT010000018.1"/>
</dbReference>
<feature type="chain" id="PRO_5046550643" description="Outer membrane protein beta-barrel domain-containing protein" evidence="1">
    <location>
        <begin position="22"/>
        <end position="194"/>
    </location>
</feature>
<keyword evidence="3" id="KW-1185">Reference proteome</keyword>
<evidence type="ECO:0000313" key="3">
    <source>
        <dbReference type="Proteomes" id="UP001267426"/>
    </source>
</evidence>
<feature type="signal peptide" evidence="1">
    <location>
        <begin position="1"/>
        <end position="21"/>
    </location>
</feature>
<protein>
    <recommendedName>
        <fullName evidence="4">Outer membrane protein beta-barrel domain-containing protein</fullName>
    </recommendedName>
</protein>
<dbReference type="EMBL" id="JAVRHT010000018">
    <property type="protein sequence ID" value="MDT0631890.1"/>
    <property type="molecule type" value="Genomic_DNA"/>
</dbReference>
<accession>A0ABU3BRG8</accession>
<evidence type="ECO:0000256" key="1">
    <source>
        <dbReference type="SAM" id="SignalP"/>
    </source>
</evidence>
<name>A0ABU3BRG8_9BACT</name>
<dbReference type="Proteomes" id="UP001267426">
    <property type="component" value="Unassembled WGS sequence"/>
</dbReference>
<comment type="caution">
    <text evidence="2">The sequence shown here is derived from an EMBL/GenBank/DDBJ whole genome shotgun (WGS) entry which is preliminary data.</text>
</comment>